<evidence type="ECO:0000313" key="1">
    <source>
        <dbReference type="EMBL" id="MFC4768500.1"/>
    </source>
</evidence>
<dbReference type="EMBL" id="JBHSHC010000106">
    <property type="protein sequence ID" value="MFC4768500.1"/>
    <property type="molecule type" value="Genomic_DNA"/>
</dbReference>
<proteinExistence type="predicted"/>
<gene>
    <name evidence="1" type="ORF">ACFO8Q_14230</name>
</gene>
<sequence>MRVVTNRMMERKVTKIGNSLGVTMTEALKKIGVDSGDIVSIDIREEAGEIVIKKSERMALPKGVTREFLETLHAVMNEYDETLKGLKDR</sequence>
<dbReference type="Proteomes" id="UP001596002">
    <property type="component" value="Unassembled WGS sequence"/>
</dbReference>
<keyword evidence="2" id="KW-1185">Reference proteome</keyword>
<dbReference type="Gene3D" id="2.10.260.10">
    <property type="match status" value="1"/>
</dbReference>
<dbReference type="SUPFAM" id="SSF89447">
    <property type="entry name" value="AbrB/MazE/MraZ-like"/>
    <property type="match status" value="1"/>
</dbReference>
<dbReference type="RefSeq" id="WP_380026452.1">
    <property type="nucleotide sequence ID" value="NZ_JBHSHC010000106.1"/>
</dbReference>
<organism evidence="1 2">
    <name type="scientific">Effusibacillus consociatus</name>
    <dbReference type="NCBI Taxonomy" id="1117041"/>
    <lineage>
        <taxon>Bacteria</taxon>
        <taxon>Bacillati</taxon>
        <taxon>Bacillota</taxon>
        <taxon>Bacilli</taxon>
        <taxon>Bacillales</taxon>
        <taxon>Alicyclobacillaceae</taxon>
        <taxon>Effusibacillus</taxon>
    </lineage>
</organism>
<accession>A0ABV9Q782</accession>
<dbReference type="InterPro" id="IPR037914">
    <property type="entry name" value="SpoVT-AbrB_sf"/>
</dbReference>
<comment type="caution">
    <text evidence="1">The sequence shown here is derived from an EMBL/GenBank/DDBJ whole genome shotgun (WGS) entry which is preliminary data.</text>
</comment>
<name>A0ABV9Q782_9BACL</name>
<evidence type="ECO:0000313" key="2">
    <source>
        <dbReference type="Proteomes" id="UP001596002"/>
    </source>
</evidence>
<reference evidence="2" key="1">
    <citation type="journal article" date="2019" name="Int. J. Syst. Evol. Microbiol.">
        <title>The Global Catalogue of Microorganisms (GCM) 10K type strain sequencing project: providing services to taxonomists for standard genome sequencing and annotation.</title>
        <authorList>
            <consortium name="The Broad Institute Genomics Platform"/>
            <consortium name="The Broad Institute Genome Sequencing Center for Infectious Disease"/>
            <person name="Wu L."/>
            <person name="Ma J."/>
        </authorList>
    </citation>
    <scope>NUCLEOTIDE SEQUENCE [LARGE SCALE GENOMIC DNA]</scope>
    <source>
        <strain evidence="2">WYCCWR 12678</strain>
    </source>
</reference>
<protein>
    <submittedName>
        <fullName evidence="1">AbrB family transcriptional regulator</fullName>
    </submittedName>
</protein>